<evidence type="ECO:0000259" key="10">
    <source>
        <dbReference type="PROSITE" id="PS50893"/>
    </source>
</evidence>
<protein>
    <submittedName>
        <fullName evidence="11">ABC transporter ATP-binding protein</fullName>
    </submittedName>
</protein>
<evidence type="ECO:0000256" key="8">
    <source>
        <dbReference type="ARBA" id="ARBA00022967"/>
    </source>
</evidence>
<feature type="domain" description="ABC transporter" evidence="10">
    <location>
        <begin position="4"/>
        <end position="240"/>
    </location>
</feature>
<keyword evidence="5" id="KW-0677">Repeat</keyword>
<dbReference type="CDD" id="cd03215">
    <property type="entry name" value="ABC_Carb_Monos_II"/>
    <property type="match status" value="1"/>
</dbReference>
<keyword evidence="3" id="KW-1003">Cell membrane</keyword>
<keyword evidence="2" id="KW-0813">Transport</keyword>
<evidence type="ECO:0000256" key="1">
    <source>
        <dbReference type="ARBA" id="ARBA00004202"/>
    </source>
</evidence>
<dbReference type="Gene3D" id="3.40.50.300">
    <property type="entry name" value="P-loop containing nucleotide triphosphate hydrolases"/>
    <property type="match status" value="2"/>
</dbReference>
<dbReference type="Pfam" id="PF00005">
    <property type="entry name" value="ABC_tran"/>
    <property type="match status" value="2"/>
</dbReference>
<evidence type="ECO:0000256" key="7">
    <source>
        <dbReference type="ARBA" id="ARBA00022840"/>
    </source>
</evidence>
<dbReference type="EMBL" id="DTHV01000117">
    <property type="protein sequence ID" value="HGW60521.1"/>
    <property type="molecule type" value="Genomic_DNA"/>
</dbReference>
<name>A0A7C4Y476_9BACT</name>
<comment type="caution">
    <text evidence="11">The sequence shown here is derived from an EMBL/GenBank/DDBJ whole genome shotgun (WGS) entry which is preliminary data.</text>
</comment>
<dbReference type="PROSITE" id="PS50893">
    <property type="entry name" value="ABC_TRANSPORTER_2"/>
    <property type="match status" value="2"/>
</dbReference>
<organism evidence="11">
    <name type="scientific">Caldisericum exile</name>
    <dbReference type="NCBI Taxonomy" id="693075"/>
    <lineage>
        <taxon>Bacteria</taxon>
        <taxon>Pseudomonadati</taxon>
        <taxon>Caldisericota/Cryosericota group</taxon>
        <taxon>Caldisericota</taxon>
        <taxon>Caldisericia</taxon>
        <taxon>Caldisericales</taxon>
        <taxon>Caldisericaceae</taxon>
        <taxon>Caldisericum</taxon>
    </lineage>
</organism>
<dbReference type="PANTHER" id="PTHR43790">
    <property type="entry name" value="CARBOHYDRATE TRANSPORT ATP-BINDING PROTEIN MG119-RELATED"/>
    <property type="match status" value="1"/>
</dbReference>
<dbReference type="GO" id="GO:0005524">
    <property type="term" value="F:ATP binding"/>
    <property type="evidence" value="ECO:0007669"/>
    <property type="project" value="UniProtKB-KW"/>
</dbReference>
<dbReference type="InterPro" id="IPR017871">
    <property type="entry name" value="ABC_transporter-like_CS"/>
</dbReference>
<evidence type="ECO:0000256" key="5">
    <source>
        <dbReference type="ARBA" id="ARBA00022737"/>
    </source>
</evidence>
<dbReference type="PANTHER" id="PTHR43790:SF4">
    <property type="entry name" value="GUANOSINE IMPORT ATP-BINDING PROTEIN NUPO"/>
    <property type="match status" value="1"/>
</dbReference>
<dbReference type="InterPro" id="IPR003439">
    <property type="entry name" value="ABC_transporter-like_ATP-bd"/>
</dbReference>
<reference evidence="11" key="1">
    <citation type="journal article" date="2020" name="mSystems">
        <title>Genome- and Community-Level Interaction Insights into Carbon Utilization and Element Cycling Functions of Hydrothermarchaeota in Hydrothermal Sediment.</title>
        <authorList>
            <person name="Zhou Z."/>
            <person name="Liu Y."/>
            <person name="Xu W."/>
            <person name="Pan J."/>
            <person name="Luo Z.H."/>
            <person name="Li M."/>
        </authorList>
    </citation>
    <scope>NUCLEOTIDE SEQUENCE [LARGE SCALE GENOMIC DNA]</scope>
    <source>
        <strain evidence="11">SpSt-794</strain>
    </source>
</reference>
<feature type="domain" description="ABC transporter" evidence="10">
    <location>
        <begin position="257"/>
        <end position="501"/>
    </location>
</feature>
<evidence type="ECO:0000256" key="9">
    <source>
        <dbReference type="ARBA" id="ARBA00023136"/>
    </source>
</evidence>
<sequence length="506" mass="57177">MEALRVEHIVKRFPNVLANDDVSLSIEKGEIFAIVGENGAGKSTLMKIVYGLYLPDSGSIYVFGKKASIRSSRDAINLKIGMVHQEFMLIPRFTVTENIVLGDEPKKYGFVFDYSRAKEEIEALSESYALEVDPKERVENLPVGIQQRVEVLKILRRGAEILIFDEPTAFLTPEETEELFKTLRKLKEGGKTIIFISHKLSEVMEIADRIAVMRRGRVQGVVKKEETNERELAKMMVGRDVVLEIERVKREPGNVVFEVKDLTVKNVRGVIGLKDVSFAVREGEIVAIAGVEGNGQSELVNAILGFYRPVKGTISIAGNEMKFVTPYEIRSKGLAYITEDRKRRGLILQYRARENIILGKHTLYPFSKNGIMNDSAIDEYATRKLEEFDVRPPEPYMKAVNFSGGNQQKIILARELSMEHKFLLASQPTRGLDVGAMEFVYKWLIEEKKRGIGILLISLELSEVMGLADRILVLYKGEIVGETTPEETNEIELGEMMLGLKRMVRQ</sequence>
<dbReference type="InterPro" id="IPR050107">
    <property type="entry name" value="ABC_carbohydrate_import_ATPase"/>
</dbReference>
<evidence type="ECO:0000256" key="6">
    <source>
        <dbReference type="ARBA" id="ARBA00022741"/>
    </source>
</evidence>
<dbReference type="SMART" id="SM00382">
    <property type="entry name" value="AAA"/>
    <property type="match status" value="2"/>
</dbReference>
<dbReference type="CDD" id="cd03216">
    <property type="entry name" value="ABC_Carb_Monos_I"/>
    <property type="match status" value="1"/>
</dbReference>
<dbReference type="InterPro" id="IPR027417">
    <property type="entry name" value="P-loop_NTPase"/>
</dbReference>
<dbReference type="SUPFAM" id="SSF52540">
    <property type="entry name" value="P-loop containing nucleoside triphosphate hydrolases"/>
    <property type="match status" value="2"/>
</dbReference>
<dbReference type="GO" id="GO:0016887">
    <property type="term" value="F:ATP hydrolysis activity"/>
    <property type="evidence" value="ECO:0007669"/>
    <property type="project" value="InterPro"/>
</dbReference>
<keyword evidence="6" id="KW-0547">Nucleotide-binding</keyword>
<dbReference type="GO" id="GO:0005886">
    <property type="term" value="C:plasma membrane"/>
    <property type="evidence" value="ECO:0007669"/>
    <property type="project" value="UniProtKB-SubCell"/>
</dbReference>
<gene>
    <name evidence="11" type="ORF">ENV82_03720</name>
</gene>
<dbReference type="AlphaFoldDB" id="A0A7C4Y476"/>
<comment type="subcellular location">
    <subcellularLocation>
        <location evidence="1">Cell membrane</location>
        <topology evidence="1">Peripheral membrane protein</topology>
    </subcellularLocation>
</comment>
<accession>A0A7C4Y476</accession>
<keyword evidence="8" id="KW-1278">Translocase</keyword>
<evidence type="ECO:0000313" key="11">
    <source>
        <dbReference type="EMBL" id="HGW60521.1"/>
    </source>
</evidence>
<evidence type="ECO:0000256" key="4">
    <source>
        <dbReference type="ARBA" id="ARBA00022597"/>
    </source>
</evidence>
<dbReference type="PROSITE" id="PS00211">
    <property type="entry name" value="ABC_TRANSPORTER_1"/>
    <property type="match status" value="1"/>
</dbReference>
<evidence type="ECO:0000256" key="2">
    <source>
        <dbReference type="ARBA" id="ARBA00022448"/>
    </source>
</evidence>
<keyword evidence="4" id="KW-0762">Sugar transport</keyword>
<evidence type="ECO:0000256" key="3">
    <source>
        <dbReference type="ARBA" id="ARBA00022475"/>
    </source>
</evidence>
<dbReference type="InterPro" id="IPR003593">
    <property type="entry name" value="AAA+_ATPase"/>
</dbReference>
<keyword evidence="7 11" id="KW-0067">ATP-binding</keyword>
<proteinExistence type="predicted"/>
<keyword evidence="9" id="KW-0472">Membrane</keyword>
<dbReference type="FunFam" id="3.40.50.300:FF:000127">
    <property type="entry name" value="Ribose import ATP-binding protein RbsA"/>
    <property type="match status" value="1"/>
</dbReference>